<comment type="caution">
    <text evidence="2">The sequence shown here is derived from an EMBL/GenBank/DDBJ whole genome shotgun (WGS) entry which is preliminary data.</text>
</comment>
<keyword evidence="1" id="KW-1133">Transmembrane helix</keyword>
<keyword evidence="1" id="KW-0472">Membrane</keyword>
<name>A0A103Z2K4_BURCE</name>
<dbReference type="AlphaFoldDB" id="A0A103Z2K4"/>
<evidence type="ECO:0000256" key="1">
    <source>
        <dbReference type="SAM" id="Phobius"/>
    </source>
</evidence>
<dbReference type="EMBL" id="LOYH01000107">
    <property type="protein sequence ID" value="KVK72222.1"/>
    <property type="molecule type" value="Genomic_DNA"/>
</dbReference>
<evidence type="ECO:0000313" key="3">
    <source>
        <dbReference type="Proteomes" id="UP000069001"/>
    </source>
</evidence>
<accession>A0A103Z2K4</accession>
<sequence length="111" mass="12808">MTLKLLEENRYLLRLWARCAATGATCRLIWCFGVFAIAFGLLTWLRRFDVLLAFGRFEKPLEILHRFRTGIATWLALLGVGEQKVACYCDHLLFEDFRRQGADGVLIGVER</sequence>
<dbReference type="Proteomes" id="UP000069001">
    <property type="component" value="Unassembled WGS sequence"/>
</dbReference>
<organism evidence="2 3">
    <name type="scientific">Burkholderia cepacia</name>
    <name type="common">Pseudomonas cepacia</name>
    <dbReference type="NCBI Taxonomy" id="292"/>
    <lineage>
        <taxon>Bacteria</taxon>
        <taxon>Pseudomonadati</taxon>
        <taxon>Pseudomonadota</taxon>
        <taxon>Betaproteobacteria</taxon>
        <taxon>Burkholderiales</taxon>
        <taxon>Burkholderiaceae</taxon>
        <taxon>Burkholderia</taxon>
        <taxon>Burkholderia cepacia complex</taxon>
    </lineage>
</organism>
<gene>
    <name evidence="2" type="ORF">WS90_34065</name>
</gene>
<evidence type="ECO:0000313" key="2">
    <source>
        <dbReference type="EMBL" id="KVK72222.1"/>
    </source>
</evidence>
<proteinExistence type="predicted"/>
<feature type="transmembrane region" description="Helical" evidence="1">
    <location>
        <begin position="20"/>
        <end position="45"/>
    </location>
</feature>
<protein>
    <submittedName>
        <fullName evidence="2">Uncharacterized protein</fullName>
    </submittedName>
</protein>
<keyword evidence="1" id="KW-0812">Transmembrane</keyword>
<reference evidence="2 3" key="1">
    <citation type="submission" date="2015-11" db="EMBL/GenBank/DDBJ databases">
        <title>Expanding the genomic diversity of Burkholderia species for the development of highly accurate diagnostics.</title>
        <authorList>
            <person name="Sahl J."/>
            <person name="Keim P."/>
            <person name="Wagner D."/>
        </authorList>
    </citation>
    <scope>NUCLEOTIDE SEQUENCE [LARGE SCALE GENOMIC DNA]</scope>
    <source>
        <strain evidence="2 3">MSMB1302</strain>
    </source>
</reference>